<feature type="region of interest" description="Disordered" evidence="1">
    <location>
        <begin position="455"/>
        <end position="486"/>
    </location>
</feature>
<dbReference type="InterPro" id="IPR026106">
    <property type="entry name" value="MAP9"/>
</dbReference>
<proteinExistence type="predicted"/>
<feature type="compositionally biased region" description="Basic and acidic residues" evidence="1">
    <location>
        <begin position="456"/>
        <end position="486"/>
    </location>
</feature>
<feature type="region of interest" description="Disordered" evidence="1">
    <location>
        <begin position="237"/>
        <end position="343"/>
    </location>
</feature>
<feature type="region of interest" description="Disordered" evidence="1">
    <location>
        <begin position="542"/>
        <end position="611"/>
    </location>
</feature>
<evidence type="ECO:0000256" key="1">
    <source>
        <dbReference type="SAM" id="MobiDB-lite"/>
    </source>
</evidence>
<dbReference type="GO" id="GO:1902412">
    <property type="term" value="P:regulation of mitotic cytokinesis"/>
    <property type="evidence" value="ECO:0007669"/>
    <property type="project" value="TreeGrafter"/>
</dbReference>
<feature type="compositionally biased region" description="Basic and acidic residues" evidence="1">
    <location>
        <begin position="630"/>
        <end position="639"/>
    </location>
</feature>
<gene>
    <name evidence="2" type="primary">MAP9</name>
</gene>
<feature type="compositionally biased region" description="Polar residues" evidence="1">
    <location>
        <begin position="131"/>
        <end position="147"/>
    </location>
</feature>
<dbReference type="RefSeq" id="XP_028832412.1">
    <property type="nucleotide sequence ID" value="XM_028976579.1"/>
</dbReference>
<accession>A0AAY4A7G1</accession>
<feature type="region of interest" description="Disordered" evidence="1">
    <location>
        <begin position="128"/>
        <end position="185"/>
    </location>
</feature>
<protein>
    <recommendedName>
        <fullName evidence="4">Microtubule-associated protein 9</fullName>
    </recommendedName>
</protein>
<dbReference type="GO" id="GO:0008017">
    <property type="term" value="F:microtubule binding"/>
    <property type="evidence" value="ECO:0007669"/>
    <property type="project" value="TreeGrafter"/>
</dbReference>
<sequence length="662" mass="76035">MTEGEHFSTLLAYTKSPKISKRSSFQEELEAALSARASRTKTAENHTYSDDFDEDFDDDEILKELLNTRKKKIQSFKAGKMKAKMNDFQLSDEDDIFKPKKVSFLKTDKKQGTAAEVIKSEWEVTGGHASFSRSDSQQDCKGLSSSPKDQDERDLSSSSERPRSGLLKFPRAQLESPLTSNGQTCMSLWNKSESLSMEGQSSLFRPETALSPEGLLKSPFLQKSELDSVNYFQKTSTESANLSAENGHWDSPSEGSREHEKVEFEGVEDPPVPQPRQRSTKGHFLEDVPLKPKPRPRNLRADSLVEEQVQAGSPSSHAFTSSVSIPLSSSDGAETSKSFEGHGSYGELHHAHLAISEDSREETYSALFEECNEISEDKPDCGRAVMADVTRPSSSRATNSRKSRSLSANTAESKYLGTLKLLDQKLTLSDSKPEAADSLRATIYQEWVKKKQGKLQAEKQVKKQEENMKDQKRREEELTKKEDAKASYEAWKAKKSEVIKMKVRQKQELVRKQQMEIEENEEKKLMAQKAFEKWKREHDALLKEKVRKQSQSEDQLKQKKEQEKEERMKESISAFSTWNDKKDSVIQEKVKKERRKKKIKEEEEQYEKEERDHMALEMYEKWLRRKELQQKREKKERRIQTILQYDPPPPWSPPNKTIPSGK</sequence>
<keyword evidence="3" id="KW-1185">Reference proteome</keyword>
<dbReference type="Ensembl" id="ENSDCDT00010004926.1">
    <property type="protein sequence ID" value="ENSDCDP00010004764.1"/>
    <property type="gene ID" value="ENSDCDG00010002108.1"/>
</dbReference>
<reference evidence="2 3" key="1">
    <citation type="submission" date="2020-06" db="EMBL/GenBank/DDBJ databases">
        <authorList>
            <consortium name="Wellcome Sanger Institute Data Sharing"/>
        </authorList>
    </citation>
    <scope>NUCLEOTIDE SEQUENCE [LARGE SCALE GENOMIC DNA]</scope>
</reference>
<evidence type="ECO:0008006" key="4">
    <source>
        <dbReference type="Google" id="ProtNLM"/>
    </source>
</evidence>
<dbReference type="GeneTree" id="ENSGT00730000111184"/>
<organism evidence="2 3">
    <name type="scientific">Denticeps clupeoides</name>
    <name type="common">denticle herring</name>
    <dbReference type="NCBI Taxonomy" id="299321"/>
    <lineage>
        <taxon>Eukaryota</taxon>
        <taxon>Metazoa</taxon>
        <taxon>Chordata</taxon>
        <taxon>Craniata</taxon>
        <taxon>Vertebrata</taxon>
        <taxon>Euteleostomi</taxon>
        <taxon>Actinopterygii</taxon>
        <taxon>Neopterygii</taxon>
        <taxon>Teleostei</taxon>
        <taxon>Clupei</taxon>
        <taxon>Clupeiformes</taxon>
        <taxon>Denticipitoidei</taxon>
        <taxon>Denticipitidae</taxon>
        <taxon>Denticeps</taxon>
    </lineage>
</organism>
<feature type="compositionally biased region" description="Basic and acidic residues" evidence="1">
    <location>
        <begin position="255"/>
        <end position="264"/>
    </location>
</feature>
<feature type="compositionally biased region" description="Polar residues" evidence="1">
    <location>
        <begin position="176"/>
        <end position="185"/>
    </location>
</feature>
<reference evidence="2" key="3">
    <citation type="submission" date="2025-09" db="UniProtKB">
        <authorList>
            <consortium name="Ensembl"/>
        </authorList>
    </citation>
    <scope>IDENTIFICATION</scope>
</reference>
<reference evidence="2" key="2">
    <citation type="submission" date="2025-08" db="UniProtKB">
        <authorList>
            <consortium name="Ensembl"/>
        </authorList>
    </citation>
    <scope>IDENTIFICATION</scope>
</reference>
<dbReference type="GO" id="GO:0000235">
    <property type="term" value="C:astral microtubule"/>
    <property type="evidence" value="ECO:0007669"/>
    <property type="project" value="TreeGrafter"/>
</dbReference>
<dbReference type="Proteomes" id="UP000694580">
    <property type="component" value="Chromosome 4"/>
</dbReference>
<name>A0AAY4A7G1_9TELE</name>
<dbReference type="PANTHER" id="PTHR14739">
    <property type="entry name" value="MICROTUBULE-ASSOCIATED PROTEIN 9"/>
    <property type="match status" value="1"/>
</dbReference>
<feature type="region of interest" description="Disordered" evidence="1">
    <location>
        <begin position="630"/>
        <end position="662"/>
    </location>
</feature>
<feature type="compositionally biased region" description="Polar residues" evidence="1">
    <location>
        <begin position="310"/>
        <end position="338"/>
    </location>
</feature>
<feature type="region of interest" description="Disordered" evidence="1">
    <location>
        <begin position="378"/>
        <end position="409"/>
    </location>
</feature>
<dbReference type="GeneID" id="114788228"/>
<feature type="compositionally biased region" description="Basic and acidic residues" evidence="1">
    <location>
        <begin position="148"/>
        <end position="163"/>
    </location>
</feature>
<dbReference type="AlphaFoldDB" id="A0AAY4A7G1"/>
<feature type="compositionally biased region" description="Basic and acidic residues" evidence="1">
    <location>
        <begin position="579"/>
        <end position="591"/>
    </location>
</feature>
<evidence type="ECO:0000313" key="3">
    <source>
        <dbReference type="Proteomes" id="UP000694580"/>
    </source>
</evidence>
<evidence type="ECO:0000313" key="2">
    <source>
        <dbReference type="Ensembl" id="ENSDCDP00010004764.1"/>
    </source>
</evidence>
<feature type="compositionally biased region" description="Basic and acidic residues" evidence="1">
    <location>
        <begin position="550"/>
        <end position="570"/>
    </location>
</feature>
<dbReference type="PANTHER" id="PTHR14739:SF9">
    <property type="entry name" value="MICROTUBULE-ASSOCIATED PROTEIN 9"/>
    <property type="match status" value="1"/>
</dbReference>
<dbReference type="GO" id="GO:0090307">
    <property type="term" value="P:mitotic spindle assembly"/>
    <property type="evidence" value="ECO:0007669"/>
    <property type="project" value="TreeGrafter"/>
</dbReference>
<dbReference type="GO" id="GO:0000281">
    <property type="term" value="P:mitotic cytokinesis"/>
    <property type="evidence" value="ECO:0007669"/>
    <property type="project" value="InterPro"/>
</dbReference>